<dbReference type="SUPFAM" id="SSF53623">
    <property type="entry name" value="MurD-like peptide ligases, catalytic domain"/>
    <property type="match status" value="1"/>
</dbReference>
<dbReference type="PROSITE" id="PS01011">
    <property type="entry name" value="FOLYLPOLYGLU_SYNT_1"/>
    <property type="match status" value="1"/>
</dbReference>
<dbReference type="GO" id="GO:0008360">
    <property type="term" value="P:regulation of cell shape"/>
    <property type="evidence" value="ECO:0007669"/>
    <property type="project" value="UniProtKB-KW"/>
</dbReference>
<dbReference type="GO" id="GO:0005524">
    <property type="term" value="F:ATP binding"/>
    <property type="evidence" value="ECO:0007669"/>
    <property type="project" value="UniProtKB-UniRule"/>
</dbReference>
<evidence type="ECO:0000313" key="12">
    <source>
        <dbReference type="Proteomes" id="UP000761264"/>
    </source>
</evidence>
<evidence type="ECO:0000256" key="8">
    <source>
        <dbReference type="ARBA" id="ARBA00023306"/>
    </source>
</evidence>
<evidence type="ECO:0000256" key="5">
    <source>
        <dbReference type="ARBA" id="ARBA00022618"/>
    </source>
</evidence>
<accession>A0A967CBV3</accession>
<dbReference type="Gene3D" id="3.40.1190.10">
    <property type="entry name" value="Mur-like, catalytic domain"/>
    <property type="match status" value="1"/>
</dbReference>
<gene>
    <name evidence="9" type="primary">murD</name>
    <name evidence="11" type="ORF">HBA54_08470</name>
</gene>
<evidence type="ECO:0000256" key="7">
    <source>
        <dbReference type="ARBA" id="ARBA00022840"/>
    </source>
</evidence>
<evidence type="ECO:0000259" key="10">
    <source>
        <dbReference type="Pfam" id="PF08245"/>
    </source>
</evidence>
<dbReference type="GO" id="GO:0051301">
    <property type="term" value="P:cell division"/>
    <property type="evidence" value="ECO:0007669"/>
    <property type="project" value="UniProtKB-KW"/>
</dbReference>
<feature type="binding site" evidence="9">
    <location>
        <begin position="117"/>
        <end position="123"/>
    </location>
    <ligand>
        <name>ATP</name>
        <dbReference type="ChEBI" id="CHEBI:30616"/>
    </ligand>
</feature>
<dbReference type="GO" id="GO:0008764">
    <property type="term" value="F:UDP-N-acetylmuramoylalanine-D-glutamate ligase activity"/>
    <property type="evidence" value="ECO:0007669"/>
    <property type="project" value="UniProtKB-UniRule"/>
</dbReference>
<evidence type="ECO:0000256" key="3">
    <source>
        <dbReference type="ARBA" id="ARBA00022490"/>
    </source>
</evidence>
<dbReference type="AlphaFoldDB" id="A0A967CBV3"/>
<dbReference type="Pfam" id="PF08245">
    <property type="entry name" value="Mur_ligase_M"/>
    <property type="match status" value="1"/>
</dbReference>
<protein>
    <recommendedName>
        <fullName evidence="9">UDP-N-acetylmuramoylalanine--D-glutamate ligase</fullName>
        <ecNumber evidence="9">6.3.2.9</ecNumber>
    </recommendedName>
    <alternativeName>
        <fullName evidence="9">D-glutamic acid-adding enzyme</fullName>
    </alternativeName>
    <alternativeName>
        <fullName evidence="9">UDP-N-acetylmuramoyl-L-alanyl-D-glutamate synthetase</fullName>
    </alternativeName>
</protein>
<keyword evidence="5 9" id="KW-0132">Cell division</keyword>
<keyword evidence="3 9" id="KW-0963">Cytoplasm</keyword>
<organism evidence="11 12">
    <name type="scientific">Pelagibius litoralis</name>
    <dbReference type="NCBI Taxonomy" id="374515"/>
    <lineage>
        <taxon>Bacteria</taxon>
        <taxon>Pseudomonadati</taxon>
        <taxon>Pseudomonadota</taxon>
        <taxon>Alphaproteobacteria</taxon>
        <taxon>Rhodospirillales</taxon>
        <taxon>Rhodovibrionaceae</taxon>
        <taxon>Pelagibius</taxon>
    </lineage>
</organism>
<dbReference type="GO" id="GO:0009252">
    <property type="term" value="P:peptidoglycan biosynthetic process"/>
    <property type="evidence" value="ECO:0007669"/>
    <property type="project" value="UniProtKB-UniRule"/>
</dbReference>
<keyword evidence="12" id="KW-1185">Reference proteome</keyword>
<dbReference type="PANTHER" id="PTHR43692">
    <property type="entry name" value="UDP-N-ACETYLMURAMOYLALANINE--D-GLUTAMATE LIGASE"/>
    <property type="match status" value="1"/>
</dbReference>
<feature type="domain" description="Mur ligase central" evidence="10">
    <location>
        <begin position="115"/>
        <end position="296"/>
    </location>
</feature>
<comment type="similarity">
    <text evidence="9">Belongs to the MurCDEF family.</text>
</comment>
<name>A0A967CBV3_9PROT</name>
<dbReference type="InterPro" id="IPR018109">
    <property type="entry name" value="Folylpolyglutamate_synth_CS"/>
</dbReference>
<dbReference type="Gene3D" id="3.40.50.720">
    <property type="entry name" value="NAD(P)-binding Rossmann-like Domain"/>
    <property type="match status" value="1"/>
</dbReference>
<dbReference type="InterPro" id="IPR013221">
    <property type="entry name" value="Mur_ligase_cen"/>
</dbReference>
<dbReference type="NCBIfam" id="TIGR01087">
    <property type="entry name" value="murD"/>
    <property type="match status" value="1"/>
</dbReference>
<dbReference type="SUPFAM" id="SSF53244">
    <property type="entry name" value="MurD-like peptide ligases, peptide-binding domain"/>
    <property type="match status" value="1"/>
</dbReference>
<keyword evidence="9" id="KW-0961">Cell wall biogenesis/degradation</keyword>
<dbReference type="Proteomes" id="UP000761264">
    <property type="component" value="Unassembled WGS sequence"/>
</dbReference>
<comment type="caution">
    <text evidence="11">The sequence shown here is derived from an EMBL/GenBank/DDBJ whole genome shotgun (WGS) entry which is preliminary data.</text>
</comment>
<evidence type="ECO:0000256" key="1">
    <source>
        <dbReference type="ARBA" id="ARBA00004496"/>
    </source>
</evidence>
<keyword evidence="4 9" id="KW-0436">Ligase</keyword>
<evidence type="ECO:0000256" key="2">
    <source>
        <dbReference type="ARBA" id="ARBA00004752"/>
    </source>
</evidence>
<sequence>MIDLSFFAGLPVAVLGLGKSGLAAARALQAAGAEVWAWDDNQDQRAKARAAEIPLVDLHQANWQELTSLILSPGIPHTHPEPHPVAVLARQHNCEIIGDIELLARAQRNARYLGITGTNGKSTTTALIGHILQLAGRDVAIGGNLGTPVLTLEPLDLEGVYVLEMSSYQLELTLSITFDVAVLLNISPDHLERHGGFEGYVAAKKTIFHRQTKPRSAVVGIDDETSAAIFRDLKAADEQEVIPVSGERIVPGGVYVQNGTLIDDLDGEQVPALDLKEIASLPGVHNWQNAAAAYASCRAIGVDAPVIAACLRSFPGLPHRQEILAVIDGVVYVNDSKATNAAAAAKALACYDKIIWIVGGQAKEGGLSGLESFFGRITHAFLIGEAATDFAEVLQGHMPVTLSGRLEEAVPAAAAEAARHPGAMVLFSPACASFDQYRNFEIRGDAFRDLVTALPGERSDDIPSSLSTEGAS</sequence>
<dbReference type="GO" id="GO:0005737">
    <property type="term" value="C:cytoplasm"/>
    <property type="evidence" value="ECO:0007669"/>
    <property type="project" value="UniProtKB-SubCell"/>
</dbReference>
<comment type="function">
    <text evidence="9">Cell wall formation. Catalyzes the addition of glutamate to the nucleotide precursor UDP-N-acetylmuramoyl-L-alanine (UMA).</text>
</comment>
<keyword evidence="8 9" id="KW-0131">Cell cycle</keyword>
<dbReference type="InterPro" id="IPR005762">
    <property type="entry name" value="MurD"/>
</dbReference>
<keyword evidence="7 9" id="KW-0067">ATP-binding</keyword>
<evidence type="ECO:0000256" key="9">
    <source>
        <dbReference type="HAMAP-Rule" id="MF_00639"/>
    </source>
</evidence>
<comment type="subcellular location">
    <subcellularLocation>
        <location evidence="1 9">Cytoplasm</location>
    </subcellularLocation>
</comment>
<comment type="catalytic activity">
    <reaction evidence="9">
        <text>UDP-N-acetyl-alpha-D-muramoyl-L-alanine + D-glutamate + ATP = UDP-N-acetyl-alpha-D-muramoyl-L-alanyl-D-glutamate + ADP + phosphate + H(+)</text>
        <dbReference type="Rhea" id="RHEA:16429"/>
        <dbReference type="ChEBI" id="CHEBI:15378"/>
        <dbReference type="ChEBI" id="CHEBI:29986"/>
        <dbReference type="ChEBI" id="CHEBI:30616"/>
        <dbReference type="ChEBI" id="CHEBI:43474"/>
        <dbReference type="ChEBI" id="CHEBI:83898"/>
        <dbReference type="ChEBI" id="CHEBI:83900"/>
        <dbReference type="ChEBI" id="CHEBI:456216"/>
        <dbReference type="EC" id="6.3.2.9"/>
    </reaction>
</comment>
<evidence type="ECO:0000313" key="11">
    <source>
        <dbReference type="EMBL" id="NIA68623.1"/>
    </source>
</evidence>
<dbReference type="GO" id="GO:0004326">
    <property type="term" value="F:tetrahydrofolylpolyglutamate synthase activity"/>
    <property type="evidence" value="ECO:0007669"/>
    <property type="project" value="InterPro"/>
</dbReference>
<keyword evidence="9" id="KW-0573">Peptidoglycan synthesis</keyword>
<proteinExistence type="inferred from homology"/>
<dbReference type="Gene3D" id="3.90.190.20">
    <property type="entry name" value="Mur ligase, C-terminal domain"/>
    <property type="match status" value="1"/>
</dbReference>
<keyword evidence="6 9" id="KW-0547">Nucleotide-binding</keyword>
<dbReference type="EC" id="6.3.2.9" evidence="9"/>
<keyword evidence="9" id="KW-0133">Cell shape</keyword>
<dbReference type="PANTHER" id="PTHR43692:SF1">
    <property type="entry name" value="UDP-N-ACETYLMURAMOYLALANINE--D-GLUTAMATE LIGASE"/>
    <property type="match status" value="1"/>
</dbReference>
<dbReference type="SUPFAM" id="SSF51984">
    <property type="entry name" value="MurCD N-terminal domain"/>
    <property type="match status" value="1"/>
</dbReference>
<comment type="pathway">
    <text evidence="2 9">Cell wall biogenesis; peptidoglycan biosynthesis.</text>
</comment>
<evidence type="ECO:0000256" key="4">
    <source>
        <dbReference type="ARBA" id="ARBA00022598"/>
    </source>
</evidence>
<dbReference type="GO" id="GO:0071555">
    <property type="term" value="P:cell wall organization"/>
    <property type="evidence" value="ECO:0007669"/>
    <property type="project" value="UniProtKB-KW"/>
</dbReference>
<evidence type="ECO:0000256" key="6">
    <source>
        <dbReference type="ARBA" id="ARBA00022741"/>
    </source>
</evidence>
<dbReference type="HAMAP" id="MF_00639">
    <property type="entry name" value="MurD"/>
    <property type="match status" value="1"/>
</dbReference>
<reference evidence="11" key="1">
    <citation type="submission" date="2020-03" db="EMBL/GenBank/DDBJ databases">
        <title>Genome of Pelagibius litoralis DSM 21314T.</title>
        <authorList>
            <person name="Wang G."/>
        </authorList>
    </citation>
    <scope>NUCLEOTIDE SEQUENCE</scope>
    <source>
        <strain evidence="11">DSM 21314</strain>
    </source>
</reference>
<dbReference type="EMBL" id="JAAQPH010000005">
    <property type="protein sequence ID" value="NIA68623.1"/>
    <property type="molecule type" value="Genomic_DNA"/>
</dbReference>
<dbReference type="Pfam" id="PF21799">
    <property type="entry name" value="MurD-like_N"/>
    <property type="match status" value="1"/>
</dbReference>
<dbReference type="InterPro" id="IPR036565">
    <property type="entry name" value="Mur-like_cat_sf"/>
</dbReference>
<dbReference type="InterPro" id="IPR036615">
    <property type="entry name" value="Mur_ligase_C_dom_sf"/>
</dbReference>
<dbReference type="RefSeq" id="WP_167223401.1">
    <property type="nucleotide sequence ID" value="NZ_JAAQPH010000005.1"/>
</dbReference>